<feature type="domain" description="EF-hand" evidence="1">
    <location>
        <begin position="40"/>
        <end position="69"/>
    </location>
</feature>
<dbReference type="PROSITE" id="PS50222">
    <property type="entry name" value="EF_HAND_2"/>
    <property type="match status" value="1"/>
</dbReference>
<dbReference type="InterPro" id="IPR011992">
    <property type="entry name" value="EF-hand-dom_pair"/>
</dbReference>
<evidence type="ECO:0000313" key="3">
    <source>
        <dbReference type="Proteomes" id="UP000734854"/>
    </source>
</evidence>
<dbReference type="GO" id="GO:0005509">
    <property type="term" value="F:calcium ion binding"/>
    <property type="evidence" value="ECO:0007669"/>
    <property type="project" value="InterPro"/>
</dbReference>
<dbReference type="AlphaFoldDB" id="A0A8J5HGU3"/>
<protein>
    <recommendedName>
        <fullName evidence="1">EF-hand domain-containing protein</fullName>
    </recommendedName>
</protein>
<gene>
    <name evidence="2" type="ORF">ZIOFF_014048</name>
</gene>
<dbReference type="Proteomes" id="UP000734854">
    <property type="component" value="Unassembled WGS sequence"/>
</dbReference>
<name>A0A8J5HGU3_ZINOF</name>
<accession>A0A8J5HGU3</accession>
<keyword evidence="3" id="KW-1185">Reference proteome</keyword>
<dbReference type="Pfam" id="PF13202">
    <property type="entry name" value="EF-hand_5"/>
    <property type="match status" value="2"/>
</dbReference>
<comment type="caution">
    <text evidence="2">The sequence shown here is derived from an EMBL/GenBank/DDBJ whole genome shotgun (WGS) entry which is preliminary data.</text>
</comment>
<sequence>MKCSPIRLCGLFKEKESSLEKVKEAFLMFNENGDGFIDAAELEESGNTIQVYDKNEDGKIDFSKFVEFM</sequence>
<reference evidence="2 3" key="1">
    <citation type="submission" date="2020-08" db="EMBL/GenBank/DDBJ databases">
        <title>Plant Genome Project.</title>
        <authorList>
            <person name="Zhang R.-G."/>
        </authorList>
    </citation>
    <scope>NUCLEOTIDE SEQUENCE [LARGE SCALE GENOMIC DNA]</scope>
    <source>
        <tissue evidence="2">Rhizome</tissue>
    </source>
</reference>
<dbReference type="InterPro" id="IPR002048">
    <property type="entry name" value="EF_hand_dom"/>
</dbReference>
<dbReference type="Gene3D" id="1.10.238.10">
    <property type="entry name" value="EF-hand"/>
    <property type="match status" value="1"/>
</dbReference>
<dbReference type="SUPFAM" id="SSF47473">
    <property type="entry name" value="EF-hand"/>
    <property type="match status" value="1"/>
</dbReference>
<dbReference type="EMBL" id="JACMSC010000004">
    <property type="protein sequence ID" value="KAG6524157.1"/>
    <property type="molecule type" value="Genomic_DNA"/>
</dbReference>
<organism evidence="2 3">
    <name type="scientific">Zingiber officinale</name>
    <name type="common">Ginger</name>
    <name type="synonym">Amomum zingiber</name>
    <dbReference type="NCBI Taxonomy" id="94328"/>
    <lineage>
        <taxon>Eukaryota</taxon>
        <taxon>Viridiplantae</taxon>
        <taxon>Streptophyta</taxon>
        <taxon>Embryophyta</taxon>
        <taxon>Tracheophyta</taxon>
        <taxon>Spermatophyta</taxon>
        <taxon>Magnoliopsida</taxon>
        <taxon>Liliopsida</taxon>
        <taxon>Zingiberales</taxon>
        <taxon>Zingiberaceae</taxon>
        <taxon>Zingiber</taxon>
    </lineage>
</organism>
<proteinExistence type="predicted"/>
<evidence type="ECO:0000313" key="2">
    <source>
        <dbReference type="EMBL" id="KAG6524157.1"/>
    </source>
</evidence>
<evidence type="ECO:0000259" key="1">
    <source>
        <dbReference type="PROSITE" id="PS50222"/>
    </source>
</evidence>